<accession>A0ABY3X4Z4</accession>
<dbReference type="EMBL" id="CP093379">
    <property type="protein sequence ID" value="UNM96831.1"/>
    <property type="molecule type" value="Genomic_DNA"/>
</dbReference>
<organism evidence="1 2">
    <name type="scientific">Ignatzschineria rhizosphaerae</name>
    <dbReference type="NCBI Taxonomy" id="2923279"/>
    <lineage>
        <taxon>Bacteria</taxon>
        <taxon>Pseudomonadati</taxon>
        <taxon>Pseudomonadota</taxon>
        <taxon>Gammaproteobacteria</taxon>
        <taxon>Cardiobacteriales</taxon>
        <taxon>Ignatzschineriaceae</taxon>
        <taxon>Ignatzschineria</taxon>
    </lineage>
</organism>
<evidence type="ECO:0000313" key="2">
    <source>
        <dbReference type="Proteomes" id="UP000829542"/>
    </source>
</evidence>
<gene>
    <name evidence="1" type="ORF">MMG00_02955</name>
</gene>
<sequence length="62" mass="6776">MKKYALIYSVFISILCLYSFASSHEILELSTIKASEGALLLCDESNVTVKLASSSSLKEVVM</sequence>
<name>A0ABY3X4Z4_9GAMM</name>
<proteinExistence type="predicted"/>
<evidence type="ECO:0000313" key="1">
    <source>
        <dbReference type="EMBL" id="UNM96831.1"/>
    </source>
</evidence>
<dbReference type="Proteomes" id="UP000829542">
    <property type="component" value="Chromosome"/>
</dbReference>
<dbReference type="RefSeq" id="WP_242151183.1">
    <property type="nucleotide sequence ID" value="NZ_CP093379.1"/>
</dbReference>
<reference evidence="1 2" key="1">
    <citation type="submission" date="2022-03" db="EMBL/GenBank/DDBJ databases">
        <title>Ignatzschineria rhizosphaerae HR5S32.</title>
        <authorList>
            <person name="Sun J.Q."/>
            <person name="Feng J.Y."/>
        </authorList>
    </citation>
    <scope>NUCLEOTIDE SEQUENCE [LARGE SCALE GENOMIC DNA]</scope>
    <source>
        <strain evidence="1 2">HR5S32</strain>
    </source>
</reference>
<protein>
    <submittedName>
        <fullName evidence="1">Uncharacterized protein</fullName>
    </submittedName>
</protein>
<keyword evidence="2" id="KW-1185">Reference proteome</keyword>